<name>A0A455ZD72_9FLAO</name>
<reference evidence="1" key="5">
    <citation type="journal article" date="2017" name="Genome Announc.">
        <title>Complete Circularized Genome Sequences of Four Strains of Elizabethkingia anophelis, Including Two Novel Strains Isolated from Wild-Caught Anopheles sinensis.</title>
        <authorList>
            <person name="Pei D."/>
            <person name="Nicholson A.C."/>
            <person name="Jiang J."/>
            <person name="Chen H."/>
            <person name="Whitney A.M."/>
            <person name="Villarma A."/>
            <person name="Bell M."/>
            <person name="Humrighouse B."/>
            <person name="Rowe L.A."/>
            <person name="Sheth M."/>
            <person name="Batra D."/>
            <person name="Juieng P."/>
            <person name="Loparev V.N."/>
            <person name="McQuiston J.R."/>
            <person name="Lan Y."/>
            <person name="Ma Y."/>
            <person name="Xu J."/>
        </authorList>
    </citation>
    <scope>NUCLEOTIDE SEQUENCE</scope>
</reference>
<reference evidence="1" key="1">
    <citation type="journal article" date="2014" name="Genome Biol. Evol.">
        <title>Comparative genomic analysis of malaria mosquito vector-associated novel pathogen Elizabethkingia anophelis.</title>
        <authorList>
            <person name="Teo J."/>
            <person name="Tan S.Y."/>
            <person name="Liu Y."/>
            <person name="Tay M."/>
            <person name="Ding Y."/>
            <person name="Li Y."/>
            <person name="Kjelleberg S."/>
            <person name="Givskov M."/>
            <person name="Lin R.T."/>
            <person name="Yang L."/>
        </authorList>
    </citation>
    <scope>NUCLEOTIDE SEQUENCE</scope>
</reference>
<accession>A0A455ZD72</accession>
<sequence length="462" mass="53905">MEEIDLTKIKYYPDRFYICLDGFDVNNLTTFITDLQIGQQQSIFIHEYYHYLTNIATLPGIRQFNLNFCDRFRASTILTAREGINAYPINANTFESCEDMVKYWNDVTAILDEDDIDYKVVEDTNNTTTKKFGIASIERTNRPMEVVVDGVIHNGERHFITIHTTGLVNVHSFNLTFGAMDEFLSSAIDEYLFENDLSDINPSMLSQRPFYPYCFFEELLSYYGIRRPSAFEKILIAYFALNSSNPPVILIDILEKLKDGGYEQFQTDPEAYLLSNFLEAPQYNAVLDNIKSFADETSRQGRIHISQALKYYYDKFYLAQKLKEKDFFYFVRPFFATGEDTIRYKQKFLLELSRLINLFTPPVILKDKQFRYVDKLTTFGEATVLILATYEIFESIRTNRIASRPAHQKAKYAFPDGDPDCDNFEKFTPPPIYGIVFRLALNELNLYGPYLRELERLKQNIS</sequence>
<proteinExistence type="predicted"/>
<reference evidence="1" key="8">
    <citation type="journal article" date="2018" name="J. ISSAAS">
        <title>In Silico Identification of Three Types of Integrative and Conjugative Elements (ICEs) in Elizabethkingia anophelis Strains Isolated from Around the World.</title>
        <authorList>
            <person name="Xu J."/>
            <person name="Pei D."/>
            <person name="Nicholson A."/>
            <person name="Lan Y."/>
            <person name="Xia Q."/>
        </authorList>
    </citation>
    <scope>NUCLEOTIDE SEQUENCE</scope>
</reference>
<reference evidence="1" key="6">
    <citation type="journal article" date="2017" name="Nat. Commun.">
        <title>Evolutionary dynamics and genomic features of the Elizabethkingia anophelis 2015 to 2016 Wisconsin outbreak strain.</title>
        <authorList>
            <person name="Perrin A."/>
            <person name="Larsonneur E."/>
            <person name="Nicholson A.C."/>
            <person name="Edwards D.J."/>
            <person name="Gundlach K.M."/>
            <person name="Whitney A.M."/>
            <person name="Gulvik C.A."/>
            <person name="Bell M.E."/>
            <person name="Rendueles O."/>
            <person name="Cury J."/>
            <person name="Hugon P."/>
            <person name="Clermont D."/>
            <person name="Enouf V."/>
            <person name="Loparev V."/>
            <person name="Juieng P."/>
            <person name="Monson T."/>
            <person name="Warshauer D."/>
            <person name="Elbadawi L.I."/>
            <person name="Walters M.S."/>
            <person name="Crist M.B."/>
            <person name="Noble-Wang J."/>
            <person name="Borlaug G."/>
            <person name="Rocha E.P.C."/>
            <person name="Criscuolo A."/>
            <person name="Touchon M."/>
            <person name="Davis J.P."/>
            <person name="Holt K.E."/>
            <person name="McQuiston J.R."/>
            <person name="Brisse S."/>
        </authorList>
    </citation>
    <scope>NUCLEOTIDE SEQUENCE</scope>
</reference>
<dbReference type="EMBL" id="BK010592">
    <property type="protein sequence ID" value="DAC74696.1"/>
    <property type="molecule type" value="Genomic_DNA"/>
</dbReference>
<reference evidence="1" key="3">
    <citation type="journal article" date="2016" name="Genome Announc.">
        <title>Complete Genome Sequences of Four Strains from the 2015-2016 Elizabethkingia anophelis Outbreak.</title>
        <authorList>
            <person name="Nicholson A.C."/>
            <person name="Whitney A.M."/>
            <person name="Emery B.D."/>
            <person name="Bell M.E."/>
            <person name="Gartin J.T."/>
            <person name="Humrighouse B.W."/>
            <person name="Loparev V.N."/>
            <person name="Batra D."/>
            <person name="Sheth M."/>
            <person name="Rowe L.A."/>
            <person name="Juieng P."/>
            <person name="Knipe K."/>
            <person name="Gulvik C."/>
            <person name="McQuiston J.R."/>
        </authorList>
    </citation>
    <scope>NUCLEOTIDE SEQUENCE</scope>
</reference>
<evidence type="ECO:0000313" key="1">
    <source>
        <dbReference type="EMBL" id="DAC74696.1"/>
    </source>
</evidence>
<gene>
    <name evidence="1" type="primary">ICEEaI(6)_PW2806_77864_76476</name>
</gene>
<dbReference type="AlphaFoldDB" id="A0A455ZD72"/>
<reference evidence="1" key="2">
    <citation type="journal article" date="2014" name="PLoS ONE">
        <title>Insights from the genome annotation of Elizabethkingia anophelis from the malaria vector Anopheles gambiae.</title>
        <authorList>
            <person name="Kukutla P."/>
            <person name="Lindberg B.G."/>
            <person name="Pei D."/>
            <person name="Rayl M."/>
            <person name="Yu W."/>
            <person name="Steritz M."/>
            <person name="Faye I."/>
            <person name="Xu J."/>
        </authorList>
    </citation>
    <scope>NUCLEOTIDE SEQUENCE</scope>
</reference>
<reference evidence="1" key="4">
    <citation type="journal article" date="2016" name="Sci. Rep.">
        <title>Genomic epidemiology and global diversity of the emerging bacterial pathogen Elizabethkingia anophelis.</title>
        <authorList>
            <person name="Breurec S."/>
            <person name="Criscuolo A."/>
            <person name="Diancourt L."/>
            <person name="Rendueles O."/>
            <person name="Vandenbogaert M."/>
            <person name="Passet V."/>
            <person name="Caro V."/>
            <person name="Rocha E.P."/>
            <person name="Touchon M."/>
            <person name="Brisse S."/>
        </authorList>
    </citation>
    <scope>NUCLEOTIDE SEQUENCE</scope>
</reference>
<organism evidence="1">
    <name type="scientific">Elizabethkingia anophelis</name>
    <dbReference type="NCBI Taxonomy" id="1117645"/>
    <lineage>
        <taxon>Bacteria</taxon>
        <taxon>Pseudomonadati</taxon>
        <taxon>Bacteroidota</taxon>
        <taxon>Flavobacteriia</taxon>
        <taxon>Flavobacteriales</taxon>
        <taxon>Weeksellaceae</taxon>
        <taxon>Elizabethkingia</taxon>
    </lineage>
</organism>
<reference evidence="1" key="7">
    <citation type="journal article" date="2017" name="Sci. Rep.">
        <title>Genomic features, phylogenetic relationships, and comparative genomics of Elizabethkingia anophelis strain EM361-97 isolated in Taiwan.</title>
        <authorList>
            <person name="Lin J.N."/>
            <person name="Lai C.H."/>
            <person name="Yang C.H."/>
            <person name="Huang Y.H."/>
            <person name="Lin H.H."/>
        </authorList>
    </citation>
    <scope>NUCLEOTIDE SEQUENCE</scope>
</reference>
<protein>
    <submittedName>
        <fullName evidence="1">Uncharacterized protein</fullName>
    </submittedName>
</protein>